<name>A0A0J7KLT0_LASNI</name>
<evidence type="ECO:0000313" key="3">
    <source>
        <dbReference type="Proteomes" id="UP000036403"/>
    </source>
</evidence>
<dbReference type="PaxDb" id="67767-A0A0J7KLT0"/>
<dbReference type="AlphaFoldDB" id="A0A0J7KLT0"/>
<proteinExistence type="predicted"/>
<evidence type="ECO:0000313" key="2">
    <source>
        <dbReference type="EMBL" id="KMQ91242.1"/>
    </source>
</evidence>
<evidence type="ECO:0000256" key="1">
    <source>
        <dbReference type="SAM" id="MobiDB-lite"/>
    </source>
</evidence>
<dbReference type="EMBL" id="LBMM01005736">
    <property type="protein sequence ID" value="KMQ91242.1"/>
    <property type="molecule type" value="Genomic_DNA"/>
</dbReference>
<reference evidence="2 3" key="1">
    <citation type="submission" date="2015-04" db="EMBL/GenBank/DDBJ databases">
        <title>Lasius niger genome sequencing.</title>
        <authorList>
            <person name="Konorov E.A."/>
            <person name="Nikitin M.A."/>
            <person name="Kirill M.V."/>
            <person name="Chang P."/>
        </authorList>
    </citation>
    <scope>NUCLEOTIDE SEQUENCE [LARGE SCALE GENOMIC DNA]</scope>
    <source>
        <tissue evidence="2">Whole</tissue>
    </source>
</reference>
<accession>A0A0J7KLT0</accession>
<feature type="compositionally biased region" description="Polar residues" evidence="1">
    <location>
        <begin position="112"/>
        <end position="126"/>
    </location>
</feature>
<dbReference type="Proteomes" id="UP000036403">
    <property type="component" value="Unassembled WGS sequence"/>
</dbReference>
<comment type="caution">
    <text evidence="2">The sequence shown here is derived from an EMBL/GenBank/DDBJ whole genome shotgun (WGS) entry which is preliminary data.</text>
</comment>
<protein>
    <submittedName>
        <fullName evidence="2">Uncharacterized protein</fullName>
    </submittedName>
</protein>
<sequence>MDTLEERELREFFGDWSSDEEMAPPTPAKPIPPPTADRPATPGPPRRTPPRPGTTVQTFGRRQSPKNGDIPGDIPATAIGTTPINRVKAANNRADAPTTGELITIPVRADTTAGNGRPTTDANTGRTGMRRRQPTGPTDLRNKATTFNHHRDITRGAPRCPARSHLPIPALPSLDTER</sequence>
<feature type="region of interest" description="Disordered" evidence="1">
    <location>
        <begin position="1"/>
        <end position="79"/>
    </location>
</feature>
<organism evidence="2 3">
    <name type="scientific">Lasius niger</name>
    <name type="common">Black garden ant</name>
    <dbReference type="NCBI Taxonomy" id="67767"/>
    <lineage>
        <taxon>Eukaryota</taxon>
        <taxon>Metazoa</taxon>
        <taxon>Ecdysozoa</taxon>
        <taxon>Arthropoda</taxon>
        <taxon>Hexapoda</taxon>
        <taxon>Insecta</taxon>
        <taxon>Pterygota</taxon>
        <taxon>Neoptera</taxon>
        <taxon>Endopterygota</taxon>
        <taxon>Hymenoptera</taxon>
        <taxon>Apocrita</taxon>
        <taxon>Aculeata</taxon>
        <taxon>Formicoidea</taxon>
        <taxon>Formicidae</taxon>
        <taxon>Formicinae</taxon>
        <taxon>Lasius</taxon>
        <taxon>Lasius</taxon>
    </lineage>
</organism>
<keyword evidence="3" id="KW-1185">Reference proteome</keyword>
<feature type="compositionally biased region" description="Basic and acidic residues" evidence="1">
    <location>
        <begin position="1"/>
        <end position="13"/>
    </location>
</feature>
<feature type="region of interest" description="Disordered" evidence="1">
    <location>
        <begin position="106"/>
        <end position="178"/>
    </location>
</feature>
<feature type="compositionally biased region" description="Pro residues" evidence="1">
    <location>
        <begin position="24"/>
        <end position="52"/>
    </location>
</feature>
<gene>
    <name evidence="2" type="ORF">RF55_8913</name>
</gene>